<evidence type="ECO:0000313" key="4">
    <source>
        <dbReference type="EMBL" id="CAD7235932.1"/>
    </source>
</evidence>
<gene>
    <name evidence="4" type="ORF">CTOB1V02_LOCUS13747</name>
</gene>
<dbReference type="GO" id="GO:0016740">
    <property type="term" value="F:transferase activity"/>
    <property type="evidence" value="ECO:0007669"/>
    <property type="project" value="UniProtKB-KW"/>
</dbReference>
<name>A0A7R8WVH1_9CRUS</name>
<dbReference type="PANTHER" id="PTHR11907">
    <property type="entry name" value="AMIDOPHOSPHORIBOSYLTRANSFERASE"/>
    <property type="match status" value="1"/>
</dbReference>
<keyword evidence="1" id="KW-0808">Transferase</keyword>
<dbReference type="InterPro" id="IPR000836">
    <property type="entry name" value="PRTase_dom"/>
</dbReference>
<evidence type="ECO:0000256" key="2">
    <source>
        <dbReference type="ARBA" id="ARBA00022962"/>
    </source>
</evidence>
<dbReference type="SUPFAM" id="SSF53271">
    <property type="entry name" value="PRTase-like"/>
    <property type="match status" value="1"/>
</dbReference>
<dbReference type="InterPro" id="IPR029055">
    <property type="entry name" value="Ntn_hydrolases_N"/>
</dbReference>
<dbReference type="Gene3D" id="3.60.20.10">
    <property type="entry name" value="Glutamine Phosphoribosylpyrophosphate, subunit 1, domain 1"/>
    <property type="match status" value="2"/>
</dbReference>
<protein>
    <recommendedName>
        <fullName evidence="3">Glutamine amidotransferase type-2 domain-containing protein</fullName>
    </recommendedName>
</protein>
<sequence length="309" mass="34088">MHEACGIFGIYSTKEIDTFSIAQFGMFALQHRGQEACGVSVLKGGQIRTAKKEGLVLDMFKSISDTGDFMGNAAIGHTRYSTSGDSGTKNFQPFYATNAYGKVHMSFVHNGNLVDFKNVRQELIDEDFPFLGDSDSEVLLRLVQKYFDRGLVEAVKEAVKHVKGSFSVLILTKDGMVAFRDAQGVRPLCIGKLDNETYVCCSEDAALNAIGAKFVRNVEPDTTLENIDVYKIRTESGKRLYEQSPVEADVVIGVPDSGIPSAVGYSQISGIPYEPILVKNRYMSRSFIIPTQAMRERVVNLKLNPIANQ</sequence>
<feature type="domain" description="Glutamine amidotransferase type-2" evidence="3">
    <location>
        <begin position="5"/>
        <end position="229"/>
    </location>
</feature>
<feature type="non-terminal residue" evidence="4">
    <location>
        <position position="1"/>
    </location>
</feature>
<organism evidence="4">
    <name type="scientific">Cyprideis torosa</name>
    <dbReference type="NCBI Taxonomy" id="163714"/>
    <lineage>
        <taxon>Eukaryota</taxon>
        <taxon>Metazoa</taxon>
        <taxon>Ecdysozoa</taxon>
        <taxon>Arthropoda</taxon>
        <taxon>Crustacea</taxon>
        <taxon>Oligostraca</taxon>
        <taxon>Ostracoda</taxon>
        <taxon>Podocopa</taxon>
        <taxon>Podocopida</taxon>
        <taxon>Cytherocopina</taxon>
        <taxon>Cytheroidea</taxon>
        <taxon>Cytherideidae</taxon>
        <taxon>Cyprideis</taxon>
    </lineage>
</organism>
<dbReference type="InterPro" id="IPR029057">
    <property type="entry name" value="PRTase-like"/>
</dbReference>
<dbReference type="OrthoDB" id="191723at2759"/>
<evidence type="ECO:0000259" key="3">
    <source>
        <dbReference type="PROSITE" id="PS51278"/>
    </source>
</evidence>
<proteinExistence type="predicted"/>
<dbReference type="AlphaFoldDB" id="A0A7R8WVH1"/>
<dbReference type="Pfam" id="PF13522">
    <property type="entry name" value="GATase_6"/>
    <property type="match status" value="1"/>
</dbReference>
<evidence type="ECO:0000256" key="1">
    <source>
        <dbReference type="ARBA" id="ARBA00022679"/>
    </source>
</evidence>
<dbReference type="Gene3D" id="3.40.50.2020">
    <property type="match status" value="1"/>
</dbReference>
<reference evidence="4" key="1">
    <citation type="submission" date="2020-11" db="EMBL/GenBank/DDBJ databases">
        <authorList>
            <person name="Tran Van P."/>
        </authorList>
    </citation>
    <scope>NUCLEOTIDE SEQUENCE</scope>
</reference>
<accession>A0A7R8WVH1</accession>
<keyword evidence="2" id="KW-0315">Glutamine amidotransferase</keyword>
<dbReference type="EMBL" id="OB675537">
    <property type="protein sequence ID" value="CAD7235932.1"/>
    <property type="molecule type" value="Genomic_DNA"/>
</dbReference>
<dbReference type="PROSITE" id="PS51278">
    <property type="entry name" value="GATASE_TYPE_2"/>
    <property type="match status" value="1"/>
</dbReference>
<dbReference type="CDD" id="cd06223">
    <property type="entry name" value="PRTases_typeI"/>
    <property type="match status" value="1"/>
</dbReference>
<dbReference type="SUPFAM" id="SSF56235">
    <property type="entry name" value="N-terminal nucleophile aminohydrolases (Ntn hydrolases)"/>
    <property type="match status" value="1"/>
</dbReference>
<dbReference type="InterPro" id="IPR017932">
    <property type="entry name" value="GATase_2_dom"/>
</dbReference>